<evidence type="ECO:0000313" key="2">
    <source>
        <dbReference type="Proteomes" id="UP000183975"/>
    </source>
</evidence>
<reference evidence="1 2" key="1">
    <citation type="submission" date="2016-11" db="EMBL/GenBank/DDBJ databases">
        <authorList>
            <person name="Jaros S."/>
            <person name="Januszkiewicz K."/>
            <person name="Wedrychowicz H."/>
        </authorList>
    </citation>
    <scope>NUCLEOTIDE SEQUENCE [LARGE SCALE GENOMIC DNA]</scope>
    <source>
        <strain evidence="1 2">DSM 14214</strain>
    </source>
</reference>
<sequence length="681" mass="78258">MPIIVNVAGQVGQIKLSTTKALWPLFETVINSIQSLEDSNVDEKKIVINALRPERVQLKTDGQGKMTEELNHFETFVVTDNGNGFNTENYTSFLEAYSQLKVRKGCKGIGRFLWLKAFDKVTIKSTYFEDDLWHLRSFDFSLTGVNPEQNDSILKLDDVQQQTIVSLDGFKNPYRDSVAYSLESLAKKIIEHCLPYFITGKCPQIILKDNRGESFNLNSYYEKTYKDSLHQDPMELRGKHYTLYHMLLTEGADKHELHLCANNREVKSYALSNYIPDMKKKLVSSDDAYYYVGYLAGDYLDEAVNTERSDFDFSDGPMFSDTREPEIVETAVGYIRAYLSDELTKVADEKKTQIDMLVKTKRPQYRLLLNRHPEVYDRIPAGLPEDKLDLELYKQQQQWELDTAKKKHDIEEKVKQDATSDPSFQKLFDEYCENITELSRASLAEYVVRRKAVIDLLEQALEVDEKGKYSKESRIHSIICPMQTTSDEIKLDDMNLWLIDDRMAYHHFLASDKKINTIPVLDSAVDKRMDLAIFDAALSYTADPENINSITIVELKRPQRNDLAKEETDPIAQVYDYVTDIKEGKVKKSNGRGFANVQQVAFYCYVIADVTPTLKKSAARAGLVPTQDGEGYFGYNQTVGTYIEVISYDKLLKDAKQRNRALFDKLFEPKSKDLVHPELIR</sequence>
<dbReference type="OrthoDB" id="2041081at2"/>
<dbReference type="Proteomes" id="UP000183975">
    <property type="component" value="Unassembled WGS sequence"/>
</dbReference>
<name>A0A1M6N6J0_9FIRM</name>
<evidence type="ECO:0000313" key="1">
    <source>
        <dbReference type="EMBL" id="SHJ91176.1"/>
    </source>
</evidence>
<dbReference type="AlphaFoldDB" id="A0A1M6N6J0"/>
<dbReference type="SUPFAM" id="SSF55874">
    <property type="entry name" value="ATPase domain of HSP90 chaperone/DNA topoisomerase II/histidine kinase"/>
    <property type="match status" value="1"/>
</dbReference>
<protein>
    <recommendedName>
        <fullName evidence="3">Histidine kinase-, DNA gyrase B-, and HSP90-like ATPase</fullName>
    </recommendedName>
</protein>
<dbReference type="RefSeq" id="WP_072849384.1">
    <property type="nucleotide sequence ID" value="NZ_FRAH01000009.1"/>
</dbReference>
<gene>
    <name evidence="1" type="ORF">SAMN02745138_00778</name>
</gene>
<organism evidence="1 2">
    <name type="scientific">Anaerotignum lactatifermentans DSM 14214</name>
    <dbReference type="NCBI Taxonomy" id="1121323"/>
    <lineage>
        <taxon>Bacteria</taxon>
        <taxon>Bacillati</taxon>
        <taxon>Bacillota</taxon>
        <taxon>Clostridia</taxon>
        <taxon>Lachnospirales</taxon>
        <taxon>Anaerotignaceae</taxon>
        <taxon>Anaerotignum</taxon>
    </lineage>
</organism>
<dbReference type="InterPro" id="IPR036890">
    <property type="entry name" value="HATPase_C_sf"/>
</dbReference>
<evidence type="ECO:0008006" key="3">
    <source>
        <dbReference type="Google" id="ProtNLM"/>
    </source>
</evidence>
<accession>A0A1M6N6J0</accession>
<keyword evidence="2" id="KW-1185">Reference proteome</keyword>
<dbReference type="EMBL" id="FRAH01000009">
    <property type="protein sequence ID" value="SHJ91176.1"/>
    <property type="molecule type" value="Genomic_DNA"/>
</dbReference>
<proteinExistence type="predicted"/>